<proteinExistence type="inferred from homology"/>
<evidence type="ECO:0000256" key="6">
    <source>
        <dbReference type="ARBA" id="ARBA00022694"/>
    </source>
</evidence>
<dbReference type="Gene3D" id="3.40.50.150">
    <property type="entry name" value="Vaccinia Virus protein VP39"/>
    <property type="match status" value="1"/>
</dbReference>
<dbReference type="GeneID" id="99986750"/>
<comment type="catalytic activity">
    <reaction evidence="1 7">
        <text>guanosine(46) in tRNA + S-adenosyl-L-methionine = N(7)-methylguanosine(46) in tRNA + S-adenosyl-L-homocysteine</text>
        <dbReference type="Rhea" id="RHEA:42708"/>
        <dbReference type="Rhea" id="RHEA-COMP:10188"/>
        <dbReference type="Rhea" id="RHEA-COMP:10189"/>
        <dbReference type="ChEBI" id="CHEBI:57856"/>
        <dbReference type="ChEBI" id="CHEBI:59789"/>
        <dbReference type="ChEBI" id="CHEBI:74269"/>
        <dbReference type="ChEBI" id="CHEBI:74480"/>
        <dbReference type="EC" id="2.1.1.33"/>
    </reaction>
</comment>
<sequence length="219" mass="25839">MGRSKLKRFAENLERENILQDDKPNFDKLKGNWNKAHFKNDLPLIVELGCGKGEYSVGLAERFPQNNFIGVDVKGDRLWVGSTEAIEKGIDTVAFLRAQIQQIDTFFDEDEVSEFWITFPDPRPKKRDIKRRLTSPRFLEMYKKLLKPEGIVNFKTDNTALFEYTLETLQERKDIKDLKFTFDLYNSDLQEYTFGIKTTFEKKYLEKGVEIKYMQFKFA</sequence>
<dbReference type="PANTHER" id="PTHR23417">
    <property type="entry name" value="3-DEOXY-D-MANNO-OCTULOSONIC-ACID TRANSFERASE/TRNA GUANINE-N 7 - -METHYLTRANSFERASE"/>
    <property type="match status" value="1"/>
</dbReference>
<evidence type="ECO:0000256" key="4">
    <source>
        <dbReference type="ARBA" id="ARBA00022679"/>
    </source>
</evidence>
<comment type="function">
    <text evidence="2 7">Catalyzes the formation of N(7)-methylguanine at position 46 (m7G46) in tRNA.</text>
</comment>
<evidence type="ECO:0000256" key="3">
    <source>
        <dbReference type="ARBA" id="ARBA00022603"/>
    </source>
</evidence>
<gene>
    <name evidence="7" type="primary">trmB</name>
    <name evidence="8" type="ORF">SAMN05216290_2036</name>
</gene>
<organism evidence="8 9">
    <name type="scientific">Roseivirga pacifica</name>
    <dbReference type="NCBI Taxonomy" id="1267423"/>
    <lineage>
        <taxon>Bacteria</taxon>
        <taxon>Pseudomonadati</taxon>
        <taxon>Bacteroidota</taxon>
        <taxon>Cytophagia</taxon>
        <taxon>Cytophagales</taxon>
        <taxon>Roseivirgaceae</taxon>
        <taxon>Roseivirga</taxon>
    </lineage>
</organism>
<dbReference type="OrthoDB" id="9802090at2"/>
<dbReference type="HAMAP" id="MF_01057">
    <property type="entry name" value="tRNA_methyltr_TrmB"/>
    <property type="match status" value="1"/>
</dbReference>
<dbReference type="InterPro" id="IPR003358">
    <property type="entry name" value="tRNA_(Gua-N-7)_MeTrfase_Trmb"/>
</dbReference>
<evidence type="ECO:0000313" key="9">
    <source>
        <dbReference type="Proteomes" id="UP000199437"/>
    </source>
</evidence>
<feature type="binding site" evidence="7">
    <location>
        <position position="47"/>
    </location>
    <ligand>
        <name>S-adenosyl-L-methionine</name>
        <dbReference type="ChEBI" id="CHEBI:59789"/>
    </ligand>
</feature>
<keyword evidence="5 7" id="KW-0949">S-adenosyl-L-methionine</keyword>
<dbReference type="EMBL" id="FOIR01000002">
    <property type="protein sequence ID" value="SEW22252.1"/>
    <property type="molecule type" value="Genomic_DNA"/>
</dbReference>
<accession>A0A1I0Q5J7</accession>
<dbReference type="GO" id="GO:0043527">
    <property type="term" value="C:tRNA methyltransferase complex"/>
    <property type="evidence" value="ECO:0007669"/>
    <property type="project" value="TreeGrafter"/>
</dbReference>
<dbReference type="RefSeq" id="WP_090258478.1">
    <property type="nucleotide sequence ID" value="NZ_FOIR01000002.1"/>
</dbReference>
<evidence type="ECO:0000256" key="7">
    <source>
        <dbReference type="HAMAP-Rule" id="MF_01057"/>
    </source>
</evidence>
<feature type="binding site" evidence="7">
    <location>
        <position position="157"/>
    </location>
    <ligand>
        <name>substrate</name>
    </ligand>
</feature>
<dbReference type="CDD" id="cd02440">
    <property type="entry name" value="AdoMet_MTases"/>
    <property type="match status" value="1"/>
</dbReference>
<comment type="similarity">
    <text evidence="7">Belongs to the class I-like SAM-binding methyltransferase superfamily. TrmB family.</text>
</comment>
<dbReference type="GO" id="GO:0008176">
    <property type="term" value="F:tRNA (guanine(46)-N7)-methyltransferase activity"/>
    <property type="evidence" value="ECO:0007669"/>
    <property type="project" value="UniProtKB-UniRule"/>
</dbReference>
<keyword evidence="9" id="KW-1185">Reference proteome</keyword>
<evidence type="ECO:0000256" key="5">
    <source>
        <dbReference type="ARBA" id="ARBA00022691"/>
    </source>
</evidence>
<evidence type="ECO:0000256" key="1">
    <source>
        <dbReference type="ARBA" id="ARBA00000142"/>
    </source>
</evidence>
<evidence type="ECO:0000313" key="8">
    <source>
        <dbReference type="EMBL" id="SEW22252.1"/>
    </source>
</evidence>
<comment type="pathway">
    <text evidence="7">tRNA modification; N(7)-methylguanine-tRNA biosynthesis.</text>
</comment>
<dbReference type="InterPro" id="IPR055361">
    <property type="entry name" value="tRNA_methyltr_TrmB_bact"/>
</dbReference>
<feature type="binding site" evidence="7">
    <location>
        <position position="72"/>
    </location>
    <ligand>
        <name>S-adenosyl-L-methionine</name>
        <dbReference type="ChEBI" id="CHEBI:59789"/>
    </ligand>
</feature>
<dbReference type="AlphaFoldDB" id="A0A1I0Q5J7"/>
<evidence type="ECO:0000256" key="2">
    <source>
        <dbReference type="ARBA" id="ARBA00003015"/>
    </source>
</evidence>
<dbReference type="EC" id="2.1.1.33" evidence="7"/>
<comment type="caution">
    <text evidence="7">Lacks conserved residue(s) required for the propagation of feature annotation.</text>
</comment>
<protein>
    <recommendedName>
        <fullName evidence="7">tRNA (guanine-N(7)-)-methyltransferase</fullName>
        <ecNumber evidence="7">2.1.1.33</ecNumber>
    </recommendedName>
    <alternativeName>
        <fullName evidence="7">tRNA (guanine(46)-N(7))-methyltransferase</fullName>
    </alternativeName>
    <alternativeName>
        <fullName evidence="7">tRNA(m7G46)-methyltransferase</fullName>
    </alternativeName>
</protein>
<feature type="binding site" evidence="7">
    <location>
        <begin position="198"/>
        <end position="201"/>
    </location>
    <ligand>
        <name>substrate</name>
    </ligand>
</feature>
<feature type="binding site" evidence="7">
    <location>
        <position position="121"/>
    </location>
    <ligand>
        <name>S-adenosyl-L-methionine</name>
        <dbReference type="ChEBI" id="CHEBI:59789"/>
    </ligand>
</feature>
<feature type="binding site" evidence="7">
    <location>
        <position position="125"/>
    </location>
    <ligand>
        <name>substrate</name>
    </ligand>
</feature>
<dbReference type="NCBIfam" id="NF001080">
    <property type="entry name" value="PRK00121.2-2"/>
    <property type="match status" value="1"/>
</dbReference>
<dbReference type="Pfam" id="PF02390">
    <property type="entry name" value="Methyltransf_4"/>
    <property type="match status" value="1"/>
</dbReference>
<dbReference type="SUPFAM" id="SSF53335">
    <property type="entry name" value="S-adenosyl-L-methionine-dependent methyltransferases"/>
    <property type="match status" value="1"/>
</dbReference>
<dbReference type="PROSITE" id="PS51625">
    <property type="entry name" value="SAM_MT_TRMB"/>
    <property type="match status" value="1"/>
</dbReference>
<keyword evidence="3 7" id="KW-0489">Methyltransferase</keyword>
<keyword evidence="6 7" id="KW-0819">tRNA processing</keyword>
<dbReference type="Proteomes" id="UP000199437">
    <property type="component" value="Unassembled WGS sequence"/>
</dbReference>
<dbReference type="STRING" id="1267423.SAMN05216290_2036"/>
<reference evidence="9" key="1">
    <citation type="submission" date="2016-10" db="EMBL/GenBank/DDBJ databases">
        <authorList>
            <person name="Varghese N."/>
            <person name="Submissions S."/>
        </authorList>
    </citation>
    <scope>NUCLEOTIDE SEQUENCE [LARGE SCALE GENOMIC DNA]</scope>
    <source>
        <strain evidence="9">CGMCC 1.12402</strain>
    </source>
</reference>
<name>A0A1I0Q5J7_9BACT</name>
<dbReference type="UniPathway" id="UPA00989"/>
<dbReference type="NCBIfam" id="TIGR00091">
    <property type="entry name" value="tRNA (guanosine(46)-N7)-methyltransferase TrmB"/>
    <property type="match status" value="1"/>
</dbReference>
<keyword evidence="4 7" id="KW-0808">Transferase</keyword>
<dbReference type="InterPro" id="IPR029063">
    <property type="entry name" value="SAM-dependent_MTases_sf"/>
</dbReference>
<dbReference type="PANTHER" id="PTHR23417:SF14">
    <property type="entry name" value="PENTACOTRIPEPTIDE-REPEAT REGION OF PRORP DOMAIN-CONTAINING PROTEIN"/>
    <property type="match status" value="1"/>
</dbReference>